<dbReference type="RefSeq" id="WP_070739743.1">
    <property type="nucleotide sequence ID" value="NZ_MDZA01000018.1"/>
</dbReference>
<reference evidence="1 2" key="1">
    <citation type="submission" date="2016-08" db="EMBL/GenBank/DDBJ databases">
        <title>Hymenobacter coccineus sp. nov., Hymenobacter lapidarius sp. nov. and Hymenobacter glacialis sp. nov., isolated from Antarctic soil.</title>
        <authorList>
            <person name="Sedlacek I."/>
            <person name="Kralova S."/>
            <person name="Kyrova K."/>
            <person name="Maslanova I."/>
            <person name="Stankova E."/>
            <person name="Vrbovska V."/>
            <person name="Nemec M."/>
            <person name="Bartak M."/>
            <person name="Svec P."/>
            <person name="Busse H.-J."/>
            <person name="Pantucek R."/>
        </authorList>
    </citation>
    <scope>NUCLEOTIDE SEQUENCE [LARGE SCALE GENOMIC DNA]</scope>
    <source>
        <strain evidence="1 2">CCM 8649</strain>
    </source>
</reference>
<proteinExistence type="predicted"/>
<name>A0A1G1TMD3_9BACT</name>
<dbReference type="OrthoDB" id="953239at2"/>
<comment type="caution">
    <text evidence="1">The sequence shown here is derived from an EMBL/GenBank/DDBJ whole genome shotgun (WGS) entry which is preliminary data.</text>
</comment>
<gene>
    <name evidence="1" type="ORF">BEN49_17545</name>
</gene>
<dbReference type="AlphaFoldDB" id="A0A1G1TMD3"/>
<organism evidence="1 2">
    <name type="scientific">Hymenobacter coccineus</name>
    <dbReference type="NCBI Taxonomy" id="1908235"/>
    <lineage>
        <taxon>Bacteria</taxon>
        <taxon>Pseudomonadati</taxon>
        <taxon>Bacteroidota</taxon>
        <taxon>Cytophagia</taxon>
        <taxon>Cytophagales</taxon>
        <taxon>Hymenobacteraceae</taxon>
        <taxon>Hymenobacter</taxon>
    </lineage>
</organism>
<dbReference type="Proteomes" id="UP000177506">
    <property type="component" value="Unassembled WGS sequence"/>
</dbReference>
<keyword evidence="2" id="KW-1185">Reference proteome</keyword>
<evidence type="ECO:0000313" key="2">
    <source>
        <dbReference type="Proteomes" id="UP000177506"/>
    </source>
</evidence>
<protein>
    <submittedName>
        <fullName evidence="1">Uncharacterized protein</fullName>
    </submittedName>
</protein>
<accession>A0A1G1TMD3</accession>
<evidence type="ECO:0000313" key="1">
    <source>
        <dbReference type="EMBL" id="OGX92027.1"/>
    </source>
</evidence>
<dbReference type="EMBL" id="MDZA01000018">
    <property type="protein sequence ID" value="OGX92027.1"/>
    <property type="molecule type" value="Genomic_DNA"/>
</dbReference>
<sequence>MKQDISFDPVEGVSVAIAPAEDGALTPAGQPIWQVYLLNHNAYSLRSVIVNAHGYGQQPDGEAVRTSTLRYLFEEVPPRSAVPVEPLDPALFHLNNQYWVSYYHGAQIFDKKYIFVPDSIVPENFIHISLLADRVGVLHS</sequence>